<organism evidence="2 3">
    <name type="scientific">Sphingomonas desiccabilis</name>
    <dbReference type="NCBI Taxonomy" id="429134"/>
    <lineage>
        <taxon>Bacteria</taxon>
        <taxon>Pseudomonadati</taxon>
        <taxon>Pseudomonadota</taxon>
        <taxon>Alphaproteobacteria</taxon>
        <taxon>Sphingomonadales</taxon>
        <taxon>Sphingomonadaceae</taxon>
        <taxon>Sphingomonas</taxon>
    </lineage>
</organism>
<dbReference type="GO" id="GO:0006310">
    <property type="term" value="P:DNA recombination"/>
    <property type="evidence" value="ECO:0007669"/>
    <property type="project" value="UniProtKB-KW"/>
</dbReference>
<proteinExistence type="predicted"/>
<protein>
    <recommendedName>
        <fullName evidence="4">Tyr recombinase domain-containing protein</fullName>
    </recommendedName>
</protein>
<dbReference type="SUPFAM" id="SSF56349">
    <property type="entry name" value="DNA breaking-rejoining enzymes"/>
    <property type="match status" value="1"/>
</dbReference>
<evidence type="ECO:0000256" key="1">
    <source>
        <dbReference type="ARBA" id="ARBA00023172"/>
    </source>
</evidence>
<gene>
    <name evidence="2" type="ORF">EO081_07810</name>
</gene>
<keyword evidence="3" id="KW-1185">Reference proteome</keyword>
<dbReference type="InterPro" id="IPR011010">
    <property type="entry name" value="DNA_brk_join_enz"/>
</dbReference>
<dbReference type="AlphaFoldDB" id="A0A4V1QPZ4"/>
<evidence type="ECO:0000313" key="3">
    <source>
        <dbReference type="Proteomes" id="UP000292347"/>
    </source>
</evidence>
<dbReference type="Proteomes" id="UP000292347">
    <property type="component" value="Unassembled WGS sequence"/>
</dbReference>
<evidence type="ECO:0000313" key="2">
    <source>
        <dbReference type="EMBL" id="RXZ35507.1"/>
    </source>
</evidence>
<dbReference type="GO" id="GO:0003677">
    <property type="term" value="F:DNA binding"/>
    <property type="evidence" value="ECO:0007669"/>
    <property type="project" value="InterPro"/>
</dbReference>
<evidence type="ECO:0008006" key="4">
    <source>
        <dbReference type="Google" id="ProtNLM"/>
    </source>
</evidence>
<keyword evidence="1" id="KW-0233">DNA recombination</keyword>
<name>A0A4V1QPZ4_9SPHN</name>
<accession>A0A4V1QPZ4</accession>
<dbReference type="OrthoDB" id="9784724at2"/>
<dbReference type="RefSeq" id="WP_129341275.1">
    <property type="nucleotide sequence ID" value="NZ_JACIDD010000001.1"/>
</dbReference>
<dbReference type="InterPro" id="IPR013762">
    <property type="entry name" value="Integrase-like_cat_sf"/>
</dbReference>
<sequence>MTLEHAVEELHVISGNVAKTVTSLPKSEIEDSRLPFEPQNLVKIFSAPLPRKGGVSSSTLYWTLLLAPFTGCRLDDLGKLRPGNIKTYDSIPYIAIEPDRIRLREEQEGPAKRVKTASGRRDIPLHSILIEAGFLDMVAKRRDEGAEWLFRN</sequence>
<dbReference type="Gene3D" id="1.10.443.10">
    <property type="entry name" value="Intergrase catalytic core"/>
    <property type="match status" value="1"/>
</dbReference>
<dbReference type="GO" id="GO:0015074">
    <property type="term" value="P:DNA integration"/>
    <property type="evidence" value="ECO:0007669"/>
    <property type="project" value="InterPro"/>
</dbReference>
<reference evidence="2 3" key="1">
    <citation type="submission" date="2019-01" db="EMBL/GenBank/DDBJ databases">
        <title>Sphingomonas mucosissima sp. nov. and Sphingomonas desiccabilis sp. nov., from biological soil crusts in the Colorado Plateau, USA.</title>
        <authorList>
            <person name="Zhu D."/>
        </authorList>
    </citation>
    <scope>NUCLEOTIDE SEQUENCE [LARGE SCALE GENOMIC DNA]</scope>
    <source>
        <strain evidence="2 3">CP1D</strain>
    </source>
</reference>
<dbReference type="EMBL" id="SDPT01000001">
    <property type="protein sequence ID" value="RXZ35507.1"/>
    <property type="molecule type" value="Genomic_DNA"/>
</dbReference>
<comment type="caution">
    <text evidence="2">The sequence shown here is derived from an EMBL/GenBank/DDBJ whole genome shotgun (WGS) entry which is preliminary data.</text>
</comment>